<dbReference type="AlphaFoldDB" id="A0AAV1HVF2"/>
<sequence length="67" mass="7322">MSLCCAAQRPADHRVKPVGIEYIELAGDRKATEEWMGTEALPLRWVEGPPGIKAVGIKTESGTIVMR</sequence>
<name>A0AAV1HVF2_9CHLO</name>
<protein>
    <submittedName>
        <fullName evidence="1">Uncharacterized protein</fullName>
    </submittedName>
</protein>
<proteinExistence type="predicted"/>
<evidence type="ECO:0000313" key="2">
    <source>
        <dbReference type="Proteomes" id="UP001314263"/>
    </source>
</evidence>
<dbReference type="EMBL" id="CAUYUE010000002">
    <property type="protein sequence ID" value="CAK0743241.1"/>
    <property type="molecule type" value="Genomic_DNA"/>
</dbReference>
<reference evidence="1 2" key="1">
    <citation type="submission" date="2023-10" db="EMBL/GenBank/DDBJ databases">
        <authorList>
            <person name="Maclean D."/>
            <person name="Macfadyen A."/>
        </authorList>
    </citation>
    <scope>NUCLEOTIDE SEQUENCE [LARGE SCALE GENOMIC DNA]</scope>
</reference>
<dbReference type="Proteomes" id="UP001314263">
    <property type="component" value="Unassembled WGS sequence"/>
</dbReference>
<organism evidence="1 2">
    <name type="scientific">Coccomyxa viridis</name>
    <dbReference type="NCBI Taxonomy" id="1274662"/>
    <lineage>
        <taxon>Eukaryota</taxon>
        <taxon>Viridiplantae</taxon>
        <taxon>Chlorophyta</taxon>
        <taxon>core chlorophytes</taxon>
        <taxon>Trebouxiophyceae</taxon>
        <taxon>Trebouxiophyceae incertae sedis</taxon>
        <taxon>Coccomyxaceae</taxon>
        <taxon>Coccomyxa</taxon>
    </lineage>
</organism>
<comment type="caution">
    <text evidence="1">The sequence shown here is derived from an EMBL/GenBank/DDBJ whole genome shotgun (WGS) entry which is preliminary data.</text>
</comment>
<keyword evidence="2" id="KW-1185">Reference proteome</keyword>
<gene>
    <name evidence="1" type="ORF">CVIRNUC_001454</name>
</gene>
<evidence type="ECO:0000313" key="1">
    <source>
        <dbReference type="EMBL" id="CAK0743241.1"/>
    </source>
</evidence>
<accession>A0AAV1HVF2</accession>